<keyword evidence="6 9" id="KW-0812">Transmembrane</keyword>
<feature type="domain" description="ABC transmembrane type-2" evidence="10">
    <location>
        <begin position="44"/>
        <end position="266"/>
    </location>
</feature>
<evidence type="ECO:0000256" key="5">
    <source>
        <dbReference type="ARBA" id="ARBA00022519"/>
    </source>
</evidence>
<keyword evidence="12" id="KW-1185">Reference proteome</keyword>
<evidence type="ECO:0000256" key="6">
    <source>
        <dbReference type="ARBA" id="ARBA00022692"/>
    </source>
</evidence>
<sequence length="274" mass="31209">MSIRFKIEPQRKISLNLAELWKNRELFYYFTWRDLKVKYKQTVLGLLWTILQPLIMTLLFTLFLGDIISVNSKIGIPYPVFALSGMLLWNIFSSGVNNAANSMVSNANIIKKIYFPRLIIPFSAILVSLVDFLFALIIFIFLLFIYRVSISPLIILYIPLAAIIVCITTSGFGMLLAAMNVKYRDVRYIIPFFVQGLMFISPVIYPISITNNSFAQTILKLNPLSGAFELFRGGFTGYEVNFMNVLISFGGSVLLFILGVLYFKKTENFFADLA</sequence>
<dbReference type="PRINTS" id="PR00164">
    <property type="entry name" value="ABC2TRNSPORT"/>
</dbReference>
<keyword evidence="4 9" id="KW-1003">Cell membrane</keyword>
<feature type="transmembrane region" description="Helical" evidence="9">
    <location>
        <begin position="76"/>
        <end position="97"/>
    </location>
</feature>
<evidence type="ECO:0000256" key="2">
    <source>
        <dbReference type="ARBA" id="ARBA00007783"/>
    </source>
</evidence>
<keyword evidence="5" id="KW-0997">Cell inner membrane</keyword>
<dbReference type="GO" id="GO:0043190">
    <property type="term" value="C:ATP-binding cassette (ABC) transporter complex"/>
    <property type="evidence" value="ECO:0007669"/>
    <property type="project" value="InterPro"/>
</dbReference>
<dbReference type="InterPro" id="IPR047817">
    <property type="entry name" value="ABC2_TM_bact-type"/>
</dbReference>
<evidence type="ECO:0000313" key="11">
    <source>
        <dbReference type="EMBL" id="TSJ39882.1"/>
    </source>
</evidence>
<feature type="transmembrane region" description="Helical" evidence="9">
    <location>
        <begin position="188"/>
        <end position="207"/>
    </location>
</feature>
<organism evidence="11 12">
    <name type="scientific">Fluviicola chungangensis</name>
    <dbReference type="NCBI Taxonomy" id="2597671"/>
    <lineage>
        <taxon>Bacteria</taxon>
        <taxon>Pseudomonadati</taxon>
        <taxon>Bacteroidota</taxon>
        <taxon>Flavobacteriia</taxon>
        <taxon>Flavobacteriales</taxon>
        <taxon>Crocinitomicaceae</taxon>
        <taxon>Fluviicola</taxon>
    </lineage>
</organism>
<reference evidence="11 12" key="1">
    <citation type="submission" date="2019-07" db="EMBL/GenBank/DDBJ databases">
        <authorList>
            <person name="Huq M.A."/>
        </authorList>
    </citation>
    <scope>NUCLEOTIDE SEQUENCE [LARGE SCALE GENOMIC DNA]</scope>
    <source>
        <strain evidence="11 12">MAH-3</strain>
    </source>
</reference>
<protein>
    <recommendedName>
        <fullName evidence="9">Transport permease protein</fullName>
    </recommendedName>
</protein>
<name>A0A556MJ40_9FLAO</name>
<evidence type="ECO:0000256" key="7">
    <source>
        <dbReference type="ARBA" id="ARBA00022989"/>
    </source>
</evidence>
<proteinExistence type="inferred from homology"/>
<evidence type="ECO:0000313" key="12">
    <source>
        <dbReference type="Proteomes" id="UP000316008"/>
    </source>
</evidence>
<dbReference type="PIRSF" id="PIRSF006648">
    <property type="entry name" value="DrrB"/>
    <property type="match status" value="1"/>
</dbReference>
<dbReference type="PROSITE" id="PS51012">
    <property type="entry name" value="ABC_TM2"/>
    <property type="match status" value="1"/>
</dbReference>
<keyword evidence="3 9" id="KW-0813">Transport</keyword>
<comment type="caution">
    <text evidence="11">The sequence shown here is derived from an EMBL/GenBank/DDBJ whole genome shotgun (WGS) entry which is preliminary data.</text>
</comment>
<gene>
    <name evidence="11" type="ORF">FO442_17655</name>
</gene>
<dbReference type="RefSeq" id="WP_144334541.1">
    <property type="nucleotide sequence ID" value="NZ_VLPL01000011.1"/>
</dbReference>
<keyword evidence="7 9" id="KW-1133">Transmembrane helix</keyword>
<dbReference type="OrthoDB" id="9786910at2"/>
<dbReference type="EMBL" id="VLPL01000011">
    <property type="protein sequence ID" value="TSJ39882.1"/>
    <property type="molecule type" value="Genomic_DNA"/>
</dbReference>
<evidence type="ECO:0000256" key="4">
    <source>
        <dbReference type="ARBA" id="ARBA00022475"/>
    </source>
</evidence>
<dbReference type="InterPro" id="IPR013525">
    <property type="entry name" value="ABC2_TM"/>
</dbReference>
<evidence type="ECO:0000256" key="8">
    <source>
        <dbReference type="ARBA" id="ARBA00023136"/>
    </source>
</evidence>
<comment type="subcellular location">
    <subcellularLocation>
        <location evidence="1">Cell inner membrane</location>
        <topology evidence="1">Multi-pass membrane protein</topology>
    </subcellularLocation>
    <subcellularLocation>
        <location evidence="9">Cell membrane</location>
        <topology evidence="9">Multi-pass membrane protein</topology>
    </subcellularLocation>
</comment>
<evidence type="ECO:0000256" key="3">
    <source>
        <dbReference type="ARBA" id="ARBA00022448"/>
    </source>
</evidence>
<dbReference type="AlphaFoldDB" id="A0A556MJ40"/>
<evidence type="ECO:0000256" key="1">
    <source>
        <dbReference type="ARBA" id="ARBA00004429"/>
    </source>
</evidence>
<accession>A0A556MJ40</accession>
<dbReference type="Proteomes" id="UP000316008">
    <property type="component" value="Unassembled WGS sequence"/>
</dbReference>
<evidence type="ECO:0000259" key="10">
    <source>
        <dbReference type="PROSITE" id="PS51012"/>
    </source>
</evidence>
<dbReference type="GO" id="GO:0015920">
    <property type="term" value="P:lipopolysaccharide transport"/>
    <property type="evidence" value="ECO:0007669"/>
    <property type="project" value="TreeGrafter"/>
</dbReference>
<keyword evidence="8 9" id="KW-0472">Membrane</keyword>
<feature type="transmembrane region" description="Helical" evidence="9">
    <location>
        <begin position="43"/>
        <end position="64"/>
    </location>
</feature>
<dbReference type="InterPro" id="IPR000412">
    <property type="entry name" value="ABC_2_transport"/>
</dbReference>
<feature type="transmembrane region" description="Helical" evidence="9">
    <location>
        <begin position="242"/>
        <end position="263"/>
    </location>
</feature>
<dbReference type="Pfam" id="PF01061">
    <property type="entry name" value="ABC2_membrane"/>
    <property type="match status" value="1"/>
</dbReference>
<dbReference type="PANTHER" id="PTHR30413">
    <property type="entry name" value="INNER MEMBRANE TRANSPORT PERMEASE"/>
    <property type="match status" value="1"/>
</dbReference>
<evidence type="ECO:0000256" key="9">
    <source>
        <dbReference type="RuleBase" id="RU361157"/>
    </source>
</evidence>
<feature type="transmembrane region" description="Helical" evidence="9">
    <location>
        <begin position="118"/>
        <end position="148"/>
    </location>
</feature>
<feature type="transmembrane region" description="Helical" evidence="9">
    <location>
        <begin position="154"/>
        <end position="176"/>
    </location>
</feature>
<comment type="similarity">
    <text evidence="2 9">Belongs to the ABC-2 integral membrane protein family.</text>
</comment>
<dbReference type="PANTHER" id="PTHR30413:SF8">
    <property type="entry name" value="TRANSPORT PERMEASE PROTEIN"/>
    <property type="match status" value="1"/>
</dbReference>
<dbReference type="GO" id="GO:0140359">
    <property type="term" value="F:ABC-type transporter activity"/>
    <property type="evidence" value="ECO:0007669"/>
    <property type="project" value="InterPro"/>
</dbReference>